<dbReference type="AlphaFoldDB" id="A0A0L6V802"/>
<evidence type="ECO:0000313" key="1">
    <source>
        <dbReference type="EMBL" id="KNZ56926.1"/>
    </source>
</evidence>
<evidence type="ECO:0000313" key="2">
    <source>
        <dbReference type="Proteomes" id="UP000037035"/>
    </source>
</evidence>
<dbReference type="Proteomes" id="UP000037035">
    <property type="component" value="Unassembled WGS sequence"/>
</dbReference>
<sequence length="41" mass="4481">MEIFVGWVFCALCLGTPNFLAARSSKLLSQTILLPVPHSYG</sequence>
<dbReference type="VEuPathDB" id="FungiDB:VP01_2286g8"/>
<protein>
    <submittedName>
        <fullName evidence="1">Putative signal peptide protein</fullName>
    </submittedName>
</protein>
<accession>A0A0L6V802</accession>
<gene>
    <name evidence="1" type="ORF">VP01_2286g8</name>
</gene>
<comment type="caution">
    <text evidence="1">The sequence shown here is derived from an EMBL/GenBank/DDBJ whole genome shotgun (WGS) entry which is preliminary data.</text>
</comment>
<dbReference type="EMBL" id="LAVV01007154">
    <property type="protein sequence ID" value="KNZ56926.1"/>
    <property type="molecule type" value="Genomic_DNA"/>
</dbReference>
<organism evidence="1 2">
    <name type="scientific">Puccinia sorghi</name>
    <dbReference type="NCBI Taxonomy" id="27349"/>
    <lineage>
        <taxon>Eukaryota</taxon>
        <taxon>Fungi</taxon>
        <taxon>Dikarya</taxon>
        <taxon>Basidiomycota</taxon>
        <taxon>Pucciniomycotina</taxon>
        <taxon>Pucciniomycetes</taxon>
        <taxon>Pucciniales</taxon>
        <taxon>Pucciniaceae</taxon>
        <taxon>Puccinia</taxon>
    </lineage>
</organism>
<name>A0A0L6V802_9BASI</name>
<keyword evidence="2" id="KW-1185">Reference proteome</keyword>
<proteinExistence type="predicted"/>
<reference evidence="1 2" key="1">
    <citation type="submission" date="2015-08" db="EMBL/GenBank/DDBJ databases">
        <title>Next Generation Sequencing and Analysis of the Genome of Puccinia sorghi L Schw, the Causal Agent of Maize Common Rust.</title>
        <authorList>
            <person name="Rochi L."/>
            <person name="Burguener G."/>
            <person name="Darino M."/>
            <person name="Turjanski A."/>
            <person name="Kreff E."/>
            <person name="Dieguez M.J."/>
            <person name="Sacco F."/>
        </authorList>
    </citation>
    <scope>NUCLEOTIDE SEQUENCE [LARGE SCALE GENOMIC DNA]</scope>
    <source>
        <strain evidence="1 2">RO10H11247</strain>
    </source>
</reference>